<dbReference type="AlphaFoldDB" id="A0A7Y6REZ7"/>
<evidence type="ECO:0000313" key="2">
    <source>
        <dbReference type="Proteomes" id="UP000589984"/>
    </source>
</evidence>
<evidence type="ECO:0000313" key="1">
    <source>
        <dbReference type="EMBL" id="NVF15636.1"/>
    </source>
</evidence>
<comment type="caution">
    <text evidence="1">The sequence shown here is derived from an EMBL/GenBank/DDBJ whole genome shotgun (WGS) entry which is preliminary data.</text>
</comment>
<name>A0A7Y6REZ7_9GAMM</name>
<accession>A0A7Y6REZ7</accession>
<proteinExistence type="predicted"/>
<sequence length="65" mass="7444">MTDIEHRLEDLERRISRLESGDAIERKSAVTPTSSTEELISVEVKNKRYDPENSALGKFKDHICV</sequence>
<dbReference type="RefSeq" id="WP_176304360.1">
    <property type="nucleotide sequence ID" value="NZ_JABWCV010000020.1"/>
</dbReference>
<dbReference type="Proteomes" id="UP000589984">
    <property type="component" value="Unassembled WGS sequence"/>
</dbReference>
<gene>
    <name evidence="1" type="ORF">HUO07_15835</name>
</gene>
<keyword evidence="2" id="KW-1185">Reference proteome</keyword>
<protein>
    <submittedName>
        <fullName evidence="1">Uncharacterized protein</fullName>
    </submittedName>
</protein>
<dbReference type="EMBL" id="JABWCV010000020">
    <property type="protein sequence ID" value="NVF15636.1"/>
    <property type="molecule type" value="Genomic_DNA"/>
</dbReference>
<organism evidence="1 2">
    <name type="scientific">Vreelandella maris</name>
    <dbReference type="NCBI Taxonomy" id="2729617"/>
    <lineage>
        <taxon>Bacteria</taxon>
        <taxon>Pseudomonadati</taxon>
        <taxon>Pseudomonadota</taxon>
        <taxon>Gammaproteobacteria</taxon>
        <taxon>Oceanospirillales</taxon>
        <taxon>Halomonadaceae</taxon>
        <taxon>Vreelandella</taxon>
    </lineage>
</organism>
<reference evidence="1 2" key="1">
    <citation type="submission" date="2020-06" db="EMBL/GenBank/DDBJ databases">
        <title>Halomonas sp. QX-1 draft genome sequence.</title>
        <authorList>
            <person name="Qiu X."/>
        </authorList>
    </citation>
    <scope>NUCLEOTIDE SEQUENCE [LARGE SCALE GENOMIC DNA]</scope>
    <source>
        <strain evidence="1 2">QX-1</strain>
    </source>
</reference>